<feature type="region of interest" description="Disordered" evidence="3">
    <location>
        <begin position="173"/>
        <end position="195"/>
    </location>
</feature>
<dbReference type="SUPFAM" id="SSF54928">
    <property type="entry name" value="RNA-binding domain, RBD"/>
    <property type="match status" value="2"/>
</dbReference>
<gene>
    <name evidence="5" type="ORF">C5167_036854</name>
</gene>
<accession>A0A4Y7I934</accession>
<evidence type="ECO:0000313" key="5">
    <source>
        <dbReference type="EMBL" id="RZC43905.1"/>
    </source>
</evidence>
<evidence type="ECO:0000256" key="2">
    <source>
        <dbReference type="PROSITE-ProRule" id="PRU00176"/>
    </source>
</evidence>
<dbReference type="GO" id="GO:0003723">
    <property type="term" value="F:RNA binding"/>
    <property type="evidence" value="ECO:0007669"/>
    <property type="project" value="UniProtKB-UniRule"/>
</dbReference>
<name>A0A4Y7I934_PAPSO</name>
<dbReference type="STRING" id="3469.A0A4Y7I934"/>
<dbReference type="Gene3D" id="3.30.70.330">
    <property type="match status" value="2"/>
</dbReference>
<feature type="compositionally biased region" description="Acidic residues" evidence="3">
    <location>
        <begin position="9"/>
        <end position="54"/>
    </location>
</feature>
<evidence type="ECO:0000256" key="3">
    <source>
        <dbReference type="SAM" id="MobiDB-lite"/>
    </source>
</evidence>
<feature type="compositionally biased region" description="Low complexity" evidence="3">
    <location>
        <begin position="182"/>
        <end position="195"/>
    </location>
</feature>
<dbReference type="Proteomes" id="UP000316621">
    <property type="component" value="Chromosome 1"/>
</dbReference>
<dbReference type="Pfam" id="PF00076">
    <property type="entry name" value="RRM_1"/>
    <property type="match status" value="2"/>
</dbReference>
<dbReference type="SMART" id="SM00360">
    <property type="entry name" value="RRM"/>
    <property type="match status" value="2"/>
</dbReference>
<evidence type="ECO:0000256" key="1">
    <source>
        <dbReference type="ARBA" id="ARBA00022884"/>
    </source>
</evidence>
<proteinExistence type="predicted"/>
<evidence type="ECO:0000313" key="6">
    <source>
        <dbReference type="Proteomes" id="UP000316621"/>
    </source>
</evidence>
<keyword evidence="6" id="KW-1185">Reference proteome</keyword>
<dbReference type="PROSITE" id="PS50102">
    <property type="entry name" value="RRM"/>
    <property type="match status" value="2"/>
</dbReference>
<reference evidence="5 6" key="1">
    <citation type="journal article" date="2018" name="Science">
        <title>The opium poppy genome and morphinan production.</title>
        <authorList>
            <person name="Guo L."/>
            <person name="Winzer T."/>
            <person name="Yang X."/>
            <person name="Li Y."/>
            <person name="Ning Z."/>
            <person name="He Z."/>
            <person name="Teodor R."/>
            <person name="Lu Y."/>
            <person name="Bowser T.A."/>
            <person name="Graham I.A."/>
            <person name="Ye K."/>
        </authorList>
    </citation>
    <scope>NUCLEOTIDE SEQUENCE [LARGE SCALE GENOMIC DNA]</scope>
    <source>
        <strain evidence="6">cv. HN1</strain>
        <tissue evidence="5">Leaves</tissue>
    </source>
</reference>
<dbReference type="EMBL" id="CM010715">
    <property type="protein sequence ID" value="RZC43905.1"/>
    <property type="molecule type" value="Genomic_DNA"/>
</dbReference>
<dbReference type="OrthoDB" id="1875751at2759"/>
<feature type="domain" description="RRM" evidence="4">
    <location>
        <begin position="97"/>
        <end position="184"/>
    </location>
</feature>
<dbReference type="InterPro" id="IPR000504">
    <property type="entry name" value="RRM_dom"/>
</dbReference>
<dbReference type="InterPro" id="IPR012677">
    <property type="entry name" value="Nucleotide-bd_a/b_plait_sf"/>
</dbReference>
<keyword evidence="1 2" id="KW-0694">RNA-binding</keyword>
<organism evidence="5 6">
    <name type="scientific">Papaver somniferum</name>
    <name type="common">Opium poppy</name>
    <dbReference type="NCBI Taxonomy" id="3469"/>
    <lineage>
        <taxon>Eukaryota</taxon>
        <taxon>Viridiplantae</taxon>
        <taxon>Streptophyta</taxon>
        <taxon>Embryophyta</taxon>
        <taxon>Tracheophyta</taxon>
        <taxon>Spermatophyta</taxon>
        <taxon>Magnoliopsida</taxon>
        <taxon>Ranunculales</taxon>
        <taxon>Papaveraceae</taxon>
        <taxon>Papaveroideae</taxon>
        <taxon>Papaver</taxon>
    </lineage>
</organism>
<dbReference type="Gramene" id="RZC43905">
    <property type="protein sequence ID" value="RZC43905"/>
    <property type="gene ID" value="C5167_036854"/>
</dbReference>
<dbReference type="OMA" id="SHAWIPR"/>
<dbReference type="InterPro" id="IPR035979">
    <property type="entry name" value="RBD_domain_sf"/>
</dbReference>
<sequence>MAKKRRVEDEEDTDPEMDSSSEEVEEIEEEEEDDEEETDKSVEPEAEEPAAAEEDLTKILEIFSKEQLIDIIRSASTENKKLVEDIHKLADQDPSHRKLFVHGLGWETTSDKLREIFSTYGELEDCNVVVDKNTGKSKGYGFILYKHRKSALKALQEPQKKIENRMTACQLASSGPVNIPSQQQHHQQPQQHQYQQMNHHVKKNGNSSAAGMSPEMLQRKIYVGNVQSEISGEKLHSFFSKYGEIEEGPLGFDKNTGKPKGYALFIYKTLEGARKALEEPSKNFEGHVLFCQKATDNNKQKSGSGSAPLPTGSLPMNNDGFNHAGNPGVGGFNPPQPGVGPGFNPQNGVMGHHGLMMNQGLMGGVPPYGQGMQPIQAALAVLAAAGQNPGAFGVMNPALAGFNPMAPMQPGLGAFGMGNPMYQNPQGHQLIGPPGQGPAKRPALGPPGGYGAR</sequence>
<evidence type="ECO:0000259" key="4">
    <source>
        <dbReference type="PROSITE" id="PS50102"/>
    </source>
</evidence>
<feature type="domain" description="RRM" evidence="4">
    <location>
        <begin position="219"/>
        <end position="300"/>
    </location>
</feature>
<feature type="region of interest" description="Disordered" evidence="3">
    <location>
        <begin position="424"/>
        <end position="453"/>
    </location>
</feature>
<protein>
    <recommendedName>
        <fullName evidence="4">RRM domain-containing protein</fullName>
    </recommendedName>
</protein>
<dbReference type="AlphaFoldDB" id="A0A4Y7I934"/>
<dbReference type="PANTHER" id="PTHR10352">
    <property type="entry name" value="EUKARYOTIC TRANSLATION INITIATION FACTOR 3 SUBUNIT G"/>
    <property type="match status" value="1"/>
</dbReference>
<feature type="region of interest" description="Disordered" evidence="3">
    <location>
        <begin position="1"/>
        <end position="54"/>
    </location>
</feature>